<reference evidence="2 3" key="1">
    <citation type="journal article" date="2018" name="Cell">
        <title>The Chara Genome: Secondary Complexity and Implications for Plant Terrestrialization.</title>
        <authorList>
            <person name="Nishiyama T."/>
            <person name="Sakayama H."/>
            <person name="Vries J.D."/>
            <person name="Buschmann H."/>
            <person name="Saint-Marcoux D."/>
            <person name="Ullrich K.K."/>
            <person name="Haas F.B."/>
            <person name="Vanderstraeten L."/>
            <person name="Becker D."/>
            <person name="Lang D."/>
            <person name="Vosolsobe S."/>
            <person name="Rombauts S."/>
            <person name="Wilhelmsson P.K.I."/>
            <person name="Janitza P."/>
            <person name="Kern R."/>
            <person name="Heyl A."/>
            <person name="Rumpler F."/>
            <person name="Villalobos L.I.A.C."/>
            <person name="Clay J.M."/>
            <person name="Skokan R."/>
            <person name="Toyoda A."/>
            <person name="Suzuki Y."/>
            <person name="Kagoshima H."/>
            <person name="Schijlen E."/>
            <person name="Tajeshwar N."/>
            <person name="Catarino B."/>
            <person name="Hetherington A.J."/>
            <person name="Saltykova A."/>
            <person name="Bonnot C."/>
            <person name="Breuninger H."/>
            <person name="Symeonidi A."/>
            <person name="Radhakrishnan G.V."/>
            <person name="Van Nieuwerburgh F."/>
            <person name="Deforce D."/>
            <person name="Chang C."/>
            <person name="Karol K.G."/>
            <person name="Hedrich R."/>
            <person name="Ulvskov P."/>
            <person name="Glockner G."/>
            <person name="Delwiche C.F."/>
            <person name="Petrasek J."/>
            <person name="Van de Peer Y."/>
            <person name="Friml J."/>
            <person name="Beilby M."/>
            <person name="Dolan L."/>
            <person name="Kohara Y."/>
            <person name="Sugano S."/>
            <person name="Fujiyama A."/>
            <person name="Delaux P.-M."/>
            <person name="Quint M."/>
            <person name="TheiBen G."/>
            <person name="Hagemann M."/>
            <person name="Harholt J."/>
            <person name="Dunand C."/>
            <person name="Zachgo S."/>
            <person name="Langdale J."/>
            <person name="Maumus F."/>
            <person name="Straeten D.V.D."/>
            <person name="Gould S.B."/>
            <person name="Rensing S.A."/>
        </authorList>
    </citation>
    <scope>NUCLEOTIDE SEQUENCE [LARGE SCALE GENOMIC DNA]</scope>
    <source>
        <strain evidence="2 3">S276</strain>
    </source>
</reference>
<evidence type="ECO:0000313" key="2">
    <source>
        <dbReference type="EMBL" id="GBG89409.1"/>
    </source>
</evidence>
<feature type="compositionally biased region" description="Polar residues" evidence="1">
    <location>
        <begin position="295"/>
        <end position="311"/>
    </location>
</feature>
<evidence type="ECO:0000256" key="1">
    <source>
        <dbReference type="SAM" id="MobiDB-lite"/>
    </source>
</evidence>
<feature type="region of interest" description="Disordered" evidence="1">
    <location>
        <begin position="103"/>
        <end position="137"/>
    </location>
</feature>
<accession>A0A388M4K6</accession>
<sequence>MNEKFVKVHEALEKKNSKEDSGVIAKLQAEIKKLQKIRLADQPSCSSAIPEDGTAKRLRELEDFKRRSQEEADRKVAALDEQVAILRRLHEHTTTKAATWKEQAMRPGNKRGSIILEEAPSVRTRVRPRCTPSKTPATATLCDAEAGELIDVHRKEVEFLKELRSRDLNGRRVAEQKLERVKEGKQAAELEIERLKAELDRANMEKTKSNLKTKLDKVANNQRVDKGKRPASSSKQVVRANDKEGFMADARKALRKMNMDGVKAICAQEGVVYTALERTKEAIATHRAAKAFESASKQATIQEVSEDTGTSIDIAKGGDDEGNS</sequence>
<dbReference type="Gramene" id="GBG89409">
    <property type="protein sequence ID" value="GBG89409"/>
    <property type="gene ID" value="CBR_g49199"/>
</dbReference>
<proteinExistence type="predicted"/>
<name>A0A388M4K6_CHABU</name>
<organism evidence="2 3">
    <name type="scientific">Chara braunii</name>
    <name type="common">Braun's stonewort</name>
    <dbReference type="NCBI Taxonomy" id="69332"/>
    <lineage>
        <taxon>Eukaryota</taxon>
        <taxon>Viridiplantae</taxon>
        <taxon>Streptophyta</taxon>
        <taxon>Charophyceae</taxon>
        <taxon>Charales</taxon>
        <taxon>Characeae</taxon>
        <taxon>Chara</taxon>
    </lineage>
</organism>
<comment type="caution">
    <text evidence="2">The sequence shown here is derived from an EMBL/GenBank/DDBJ whole genome shotgun (WGS) entry which is preliminary data.</text>
</comment>
<dbReference type="Proteomes" id="UP000265515">
    <property type="component" value="Unassembled WGS sequence"/>
</dbReference>
<dbReference type="EMBL" id="BFEA01000735">
    <property type="protein sequence ID" value="GBG89409.1"/>
    <property type="molecule type" value="Genomic_DNA"/>
</dbReference>
<dbReference type="AlphaFoldDB" id="A0A388M4K6"/>
<gene>
    <name evidence="2" type="ORF">CBR_g49199</name>
</gene>
<feature type="region of interest" description="Disordered" evidence="1">
    <location>
        <begin position="295"/>
        <end position="324"/>
    </location>
</feature>
<protein>
    <submittedName>
        <fullName evidence="2">Uncharacterized protein</fullName>
    </submittedName>
</protein>
<evidence type="ECO:0000313" key="3">
    <source>
        <dbReference type="Proteomes" id="UP000265515"/>
    </source>
</evidence>
<feature type="region of interest" description="Disordered" evidence="1">
    <location>
        <begin position="220"/>
        <end position="243"/>
    </location>
</feature>
<keyword evidence="3" id="KW-1185">Reference proteome</keyword>